<accession>A0ABW0I112</accession>
<protein>
    <recommendedName>
        <fullName evidence="3">Glycosyl hydrolase-like 10 domain-containing protein</fullName>
    </recommendedName>
</protein>
<evidence type="ECO:0008006" key="3">
    <source>
        <dbReference type="Google" id="ProtNLM"/>
    </source>
</evidence>
<dbReference type="Proteomes" id="UP001596113">
    <property type="component" value="Unassembled WGS sequence"/>
</dbReference>
<proteinExistence type="predicted"/>
<dbReference type="RefSeq" id="WP_378139679.1">
    <property type="nucleotide sequence ID" value="NZ_JBHSMI010000067.1"/>
</dbReference>
<gene>
    <name evidence="1" type="ORF">ACFPOF_31190</name>
</gene>
<organism evidence="1 2">
    <name type="scientific">Cohnella soli</name>
    <dbReference type="NCBI Taxonomy" id="425005"/>
    <lineage>
        <taxon>Bacteria</taxon>
        <taxon>Bacillati</taxon>
        <taxon>Bacillota</taxon>
        <taxon>Bacilli</taxon>
        <taxon>Bacillales</taxon>
        <taxon>Paenibacillaceae</taxon>
        <taxon>Cohnella</taxon>
    </lineage>
</organism>
<reference evidence="2" key="1">
    <citation type="journal article" date="2019" name="Int. J. Syst. Evol. Microbiol.">
        <title>The Global Catalogue of Microorganisms (GCM) 10K type strain sequencing project: providing services to taxonomists for standard genome sequencing and annotation.</title>
        <authorList>
            <consortium name="The Broad Institute Genomics Platform"/>
            <consortium name="The Broad Institute Genome Sequencing Center for Infectious Disease"/>
            <person name="Wu L."/>
            <person name="Ma J."/>
        </authorList>
    </citation>
    <scope>NUCLEOTIDE SEQUENCE [LARGE SCALE GENOMIC DNA]</scope>
    <source>
        <strain evidence="2">CGMCC 1.18575</strain>
    </source>
</reference>
<dbReference type="EMBL" id="JBHSMI010000067">
    <property type="protein sequence ID" value="MFC5407216.1"/>
    <property type="molecule type" value="Genomic_DNA"/>
</dbReference>
<comment type="caution">
    <text evidence="1">The sequence shown here is derived from an EMBL/GenBank/DDBJ whole genome shotgun (WGS) entry which is preliminary data.</text>
</comment>
<name>A0ABW0I112_9BACL</name>
<evidence type="ECO:0000313" key="1">
    <source>
        <dbReference type="EMBL" id="MFC5407216.1"/>
    </source>
</evidence>
<sequence>MNFEKWLWVELIGFDNEQDNYGVPAYLDNLGFVPKALSLLFYSPDFVHLHDRNEKERVFSPEICSYTARPYGRDRDRQEWTSTQLRGLLSELQQHGVEVYCSFFDLFIYKLDGKQYSSEWCSRHPELHVVTKSVKRTEMLNPLGRLADGTYYEDFFVQQLTAVMEDYGFDGYHGADGYTSPRISLAEADYSDDMVGQFTASGRAELPSELSGNCEGNAERVRARADWIWANRRLEWIDFYAERWETFWRKIAARLHPLKKKFVLNSTWTRDPFEAMYRYGVDYKRLADTGIDGFVVEAGAASLTLGAGGMEYEPCDEFKATLMLIKSYVPDTKLICLNTIQDTTERWDALRHAPAVLERDILTLPNVYRYDRQGKLERCSSGWMGCLADGMDRQEWKWVNDRWELGFDEQPGRLIGATFLWSDPMLAAELRNYMETREYSSHKWLHTLISLGAPVYAAANIENLEMLTGPVFVTNAHLWPEDELQSVLAYSAGPVILLGRMTDRAASLGLSSVGDELNGAKHKDDYFMIIYPDGGSSESRVLWMEVGRDNTGNRSSLDQDDLDLDAISWVQGLHFSAVADTFLQLCASWIGNCAGAPIVLEQNAKISVNAMEIDKHRWRLLIANGNLDYKSPGIDVGRSISNIRVCTDFPGTPVSPRRSSFHVTVPGRGTVILELEFDQQ</sequence>
<evidence type="ECO:0000313" key="2">
    <source>
        <dbReference type="Proteomes" id="UP001596113"/>
    </source>
</evidence>
<keyword evidence="2" id="KW-1185">Reference proteome</keyword>